<dbReference type="KEGG" id="cim:CIMG_07302"/>
<feature type="region of interest" description="Disordered" evidence="1">
    <location>
        <begin position="332"/>
        <end position="370"/>
    </location>
</feature>
<proteinExistence type="predicted"/>
<evidence type="ECO:0000313" key="3">
    <source>
        <dbReference type="Proteomes" id="UP000001261"/>
    </source>
</evidence>
<dbReference type="GeneID" id="4562388"/>
<sequence length="370" mass="41653">MMAEDKQLRILSLDMAAVFAAYQAFSSSKISWNEYKRAFSTKTPRHAIQEAIRQCCTKVECVIRWRQRGTQLLRHAYIAQAAQVTSAANNLLKSLNVTRHEIESVNTGFCYSKPCEILVEEGWQYFPEGRQMRVLSVGMSLRDIDNIDLARPSIIDAPEKAAKSSRILAARSFRARLAPTHLSLPIDEDPEGNYDADYDQSGSIASLLQSSIFDQHDQCRNCPGWYQKATTQKPHPTSTFNRAAKIKEYTPLGDDCDDVELPYIKAFLAVLAEDIKVFLEAAIPFHWEACGRPAPEAELGVIYQVITRGLLICFQSEIVHLLQQEADQKKSRLEEVDSGAAHSGPISEEGTDYKLRKRQPFEEPGGMLPR</sequence>
<keyword evidence="3" id="KW-1185">Reference proteome</keyword>
<dbReference type="RefSeq" id="XP_001243406.2">
    <property type="nucleotide sequence ID" value="XM_001243405.2"/>
</dbReference>
<evidence type="ECO:0000256" key="1">
    <source>
        <dbReference type="SAM" id="MobiDB-lite"/>
    </source>
</evidence>
<reference evidence="3" key="2">
    <citation type="journal article" date="2010" name="Genome Res.">
        <title>Population genomic sequencing of Coccidioides fungi reveals recent hybridization and transposon control.</title>
        <authorList>
            <person name="Neafsey D.E."/>
            <person name="Barker B.M."/>
            <person name="Sharpton T.J."/>
            <person name="Stajich J.E."/>
            <person name="Park D.J."/>
            <person name="Whiston E."/>
            <person name="Hung C.-Y."/>
            <person name="McMahan C."/>
            <person name="White J."/>
            <person name="Sykes S."/>
            <person name="Heiman D."/>
            <person name="Young S."/>
            <person name="Zeng Q."/>
            <person name="Abouelleil A."/>
            <person name="Aftuck L."/>
            <person name="Bessette D."/>
            <person name="Brown A."/>
            <person name="FitzGerald M."/>
            <person name="Lui A."/>
            <person name="Macdonald J.P."/>
            <person name="Priest M."/>
            <person name="Orbach M.J."/>
            <person name="Galgiani J.N."/>
            <person name="Kirkland T.N."/>
            <person name="Cole G.T."/>
            <person name="Birren B.W."/>
            <person name="Henn M.R."/>
            <person name="Taylor J.W."/>
            <person name="Rounsley S.D."/>
        </authorList>
    </citation>
    <scope>GENOME REANNOTATION</scope>
    <source>
        <strain evidence="3">RS</strain>
    </source>
</reference>
<name>J3KA19_COCIM</name>
<protein>
    <submittedName>
        <fullName evidence="2">Uncharacterized protein</fullName>
    </submittedName>
</protein>
<gene>
    <name evidence="2" type="ORF">CIMG_07302</name>
</gene>
<dbReference type="EMBL" id="GG704912">
    <property type="protein sequence ID" value="EAS31823.3"/>
    <property type="molecule type" value="Genomic_DNA"/>
</dbReference>
<dbReference type="OrthoDB" id="1658288at2759"/>
<dbReference type="VEuPathDB" id="FungiDB:CIMG_07302"/>
<evidence type="ECO:0000313" key="2">
    <source>
        <dbReference type="EMBL" id="EAS31823.3"/>
    </source>
</evidence>
<dbReference type="InParanoid" id="J3KA19"/>
<dbReference type="AlphaFoldDB" id="J3KA19"/>
<dbReference type="Proteomes" id="UP000001261">
    <property type="component" value="Unassembled WGS sequence"/>
</dbReference>
<accession>J3KA19</accession>
<reference evidence="3" key="1">
    <citation type="journal article" date="2009" name="Genome Res.">
        <title>Comparative genomic analyses of the human fungal pathogens Coccidioides and their relatives.</title>
        <authorList>
            <person name="Sharpton T.J."/>
            <person name="Stajich J.E."/>
            <person name="Rounsley S.D."/>
            <person name="Gardner M.J."/>
            <person name="Wortman J.R."/>
            <person name="Jordar V.S."/>
            <person name="Maiti R."/>
            <person name="Kodira C.D."/>
            <person name="Neafsey D.E."/>
            <person name="Zeng Q."/>
            <person name="Hung C.-Y."/>
            <person name="McMahan C."/>
            <person name="Muszewska A."/>
            <person name="Grynberg M."/>
            <person name="Mandel M.A."/>
            <person name="Kellner E.M."/>
            <person name="Barker B.M."/>
            <person name="Galgiani J.N."/>
            <person name="Orbach M.J."/>
            <person name="Kirkland T.N."/>
            <person name="Cole G.T."/>
            <person name="Henn M.R."/>
            <person name="Birren B.W."/>
            <person name="Taylor J.W."/>
        </authorList>
    </citation>
    <scope>NUCLEOTIDE SEQUENCE [LARGE SCALE GENOMIC DNA]</scope>
    <source>
        <strain evidence="3">RS</strain>
    </source>
</reference>
<organism evidence="2 3">
    <name type="scientific">Coccidioides immitis (strain RS)</name>
    <name type="common">Valley fever fungus</name>
    <dbReference type="NCBI Taxonomy" id="246410"/>
    <lineage>
        <taxon>Eukaryota</taxon>
        <taxon>Fungi</taxon>
        <taxon>Dikarya</taxon>
        <taxon>Ascomycota</taxon>
        <taxon>Pezizomycotina</taxon>
        <taxon>Eurotiomycetes</taxon>
        <taxon>Eurotiomycetidae</taxon>
        <taxon>Onygenales</taxon>
        <taxon>Onygenaceae</taxon>
        <taxon>Coccidioides</taxon>
    </lineage>
</organism>